<evidence type="ECO:0000256" key="2">
    <source>
        <dbReference type="ARBA" id="ARBA00022670"/>
    </source>
</evidence>
<name>A0A812X9I6_9DINO</name>
<keyword evidence="2" id="KW-0645">Protease</keyword>
<dbReference type="PANTHER" id="PTHR43690:SF18">
    <property type="entry name" value="INSULIN-DEGRADING ENZYME-RELATED"/>
    <property type="match status" value="1"/>
</dbReference>
<proteinExistence type="inferred from homology"/>
<keyword evidence="3" id="KW-0479">Metal-binding</keyword>
<dbReference type="SUPFAM" id="SSF63411">
    <property type="entry name" value="LuxS/MPP-like metallohydrolase"/>
    <property type="match status" value="1"/>
</dbReference>
<evidence type="ECO:0000313" key="8">
    <source>
        <dbReference type="EMBL" id="CAE7724662.1"/>
    </source>
</evidence>
<comment type="caution">
    <text evidence="8">The sequence shown here is derived from an EMBL/GenBank/DDBJ whole genome shotgun (WGS) entry which is preliminary data.</text>
</comment>
<organism evidence="8 9">
    <name type="scientific">Symbiodinium necroappetens</name>
    <dbReference type="NCBI Taxonomy" id="1628268"/>
    <lineage>
        <taxon>Eukaryota</taxon>
        <taxon>Sar</taxon>
        <taxon>Alveolata</taxon>
        <taxon>Dinophyceae</taxon>
        <taxon>Suessiales</taxon>
        <taxon>Symbiodiniaceae</taxon>
        <taxon>Symbiodinium</taxon>
    </lineage>
</organism>
<keyword evidence="5" id="KW-0862">Zinc</keyword>
<dbReference type="AlphaFoldDB" id="A0A812X9I6"/>
<dbReference type="GO" id="GO:0004222">
    <property type="term" value="F:metalloendopeptidase activity"/>
    <property type="evidence" value="ECO:0007669"/>
    <property type="project" value="InterPro"/>
</dbReference>
<evidence type="ECO:0000259" key="7">
    <source>
        <dbReference type="Pfam" id="PF00675"/>
    </source>
</evidence>
<dbReference type="InterPro" id="IPR050626">
    <property type="entry name" value="Peptidase_M16"/>
</dbReference>
<dbReference type="PANTHER" id="PTHR43690">
    <property type="entry name" value="NARDILYSIN"/>
    <property type="match status" value="1"/>
</dbReference>
<dbReference type="GO" id="GO:0005829">
    <property type="term" value="C:cytosol"/>
    <property type="evidence" value="ECO:0007669"/>
    <property type="project" value="TreeGrafter"/>
</dbReference>
<dbReference type="GO" id="GO:0005739">
    <property type="term" value="C:mitochondrion"/>
    <property type="evidence" value="ECO:0007669"/>
    <property type="project" value="TreeGrafter"/>
</dbReference>
<feature type="non-terminal residue" evidence="8">
    <location>
        <position position="1"/>
    </location>
</feature>
<dbReference type="Proteomes" id="UP000601435">
    <property type="component" value="Unassembled WGS sequence"/>
</dbReference>
<sequence>MKSPLDTRNYRALTLGNGMRVLLASDPDAVTASSALSVHVGFYSDPEDIPGLAHFCEHMLFLGTKEYPEENSFESFLVANSGSQNAFTS</sequence>
<keyword evidence="9" id="KW-1185">Reference proteome</keyword>
<dbReference type="InterPro" id="IPR011249">
    <property type="entry name" value="Metalloenz_LuxS/M16"/>
</dbReference>
<accession>A0A812X9I6</accession>
<comment type="similarity">
    <text evidence="1">Belongs to the peptidase M16 family.</text>
</comment>
<keyword evidence="4" id="KW-0378">Hydrolase</keyword>
<dbReference type="GO" id="GO:0046872">
    <property type="term" value="F:metal ion binding"/>
    <property type="evidence" value="ECO:0007669"/>
    <property type="project" value="UniProtKB-KW"/>
</dbReference>
<evidence type="ECO:0000256" key="3">
    <source>
        <dbReference type="ARBA" id="ARBA00022723"/>
    </source>
</evidence>
<evidence type="ECO:0000313" key="9">
    <source>
        <dbReference type="Proteomes" id="UP000601435"/>
    </source>
</evidence>
<evidence type="ECO:0000256" key="4">
    <source>
        <dbReference type="ARBA" id="ARBA00022801"/>
    </source>
</evidence>
<gene>
    <name evidence="8" type="primary">Ide</name>
    <name evidence="8" type="ORF">SNEC2469_LOCUS20911</name>
</gene>
<dbReference type="GO" id="GO:0043171">
    <property type="term" value="P:peptide catabolic process"/>
    <property type="evidence" value="ECO:0007669"/>
    <property type="project" value="TreeGrafter"/>
</dbReference>
<keyword evidence="6" id="KW-0482">Metalloprotease</keyword>
<protein>
    <submittedName>
        <fullName evidence="8">Ide protein</fullName>
    </submittedName>
</protein>
<dbReference type="EMBL" id="CAJNJA010036789">
    <property type="protein sequence ID" value="CAE7724662.1"/>
    <property type="molecule type" value="Genomic_DNA"/>
</dbReference>
<evidence type="ECO:0000256" key="1">
    <source>
        <dbReference type="ARBA" id="ARBA00007261"/>
    </source>
</evidence>
<evidence type="ECO:0000256" key="5">
    <source>
        <dbReference type="ARBA" id="ARBA00022833"/>
    </source>
</evidence>
<dbReference type="GO" id="GO:0051603">
    <property type="term" value="P:proteolysis involved in protein catabolic process"/>
    <property type="evidence" value="ECO:0007669"/>
    <property type="project" value="TreeGrafter"/>
</dbReference>
<reference evidence="8" key="1">
    <citation type="submission" date="2021-02" db="EMBL/GenBank/DDBJ databases">
        <authorList>
            <person name="Dougan E. K."/>
            <person name="Rhodes N."/>
            <person name="Thang M."/>
            <person name="Chan C."/>
        </authorList>
    </citation>
    <scope>NUCLEOTIDE SEQUENCE</scope>
</reference>
<feature type="domain" description="Peptidase M16 N-terminal" evidence="7">
    <location>
        <begin position="20"/>
        <end position="89"/>
    </location>
</feature>
<evidence type="ECO:0000256" key="6">
    <source>
        <dbReference type="ARBA" id="ARBA00023049"/>
    </source>
</evidence>
<dbReference type="Gene3D" id="3.30.830.10">
    <property type="entry name" value="Metalloenzyme, LuxS/M16 peptidase-like"/>
    <property type="match status" value="1"/>
</dbReference>
<dbReference type="InterPro" id="IPR011765">
    <property type="entry name" value="Pept_M16_N"/>
</dbReference>
<dbReference type="PROSITE" id="PS00143">
    <property type="entry name" value="INSULINASE"/>
    <property type="match status" value="1"/>
</dbReference>
<dbReference type="InterPro" id="IPR001431">
    <property type="entry name" value="Pept_M16_Zn_BS"/>
</dbReference>
<dbReference type="Pfam" id="PF00675">
    <property type="entry name" value="Peptidase_M16"/>
    <property type="match status" value="1"/>
</dbReference>
<dbReference type="OrthoDB" id="446660at2759"/>